<protein>
    <submittedName>
        <fullName evidence="9">Cation:dicarboxylase symporter family transporter</fullName>
    </submittedName>
</protein>
<keyword evidence="3" id="KW-1003">Cell membrane</keyword>
<dbReference type="RefSeq" id="WP_162443984.1">
    <property type="nucleotide sequence ID" value="NZ_CP048222.1"/>
</dbReference>
<feature type="transmembrane region" description="Helical" evidence="8">
    <location>
        <begin position="260"/>
        <end position="286"/>
    </location>
</feature>
<dbReference type="GO" id="GO:0005886">
    <property type="term" value="C:plasma membrane"/>
    <property type="evidence" value="ECO:0007669"/>
    <property type="project" value="UniProtKB-SubCell"/>
</dbReference>
<keyword evidence="10" id="KW-1185">Reference proteome</keyword>
<feature type="transmembrane region" description="Helical" evidence="8">
    <location>
        <begin position="348"/>
        <end position="372"/>
    </location>
</feature>
<evidence type="ECO:0000313" key="10">
    <source>
        <dbReference type="Proteomes" id="UP000480178"/>
    </source>
</evidence>
<proteinExistence type="predicted"/>
<dbReference type="PANTHER" id="PTHR42865:SF7">
    <property type="entry name" value="PROTON_GLUTAMATE-ASPARTATE SYMPORTER"/>
    <property type="match status" value="1"/>
</dbReference>
<evidence type="ECO:0000256" key="3">
    <source>
        <dbReference type="ARBA" id="ARBA00022475"/>
    </source>
</evidence>
<evidence type="ECO:0000256" key="8">
    <source>
        <dbReference type="SAM" id="Phobius"/>
    </source>
</evidence>
<dbReference type="PANTHER" id="PTHR42865">
    <property type="entry name" value="PROTON/GLUTAMATE-ASPARTATE SYMPORTER"/>
    <property type="match status" value="1"/>
</dbReference>
<feature type="transmembrane region" description="Helical" evidence="8">
    <location>
        <begin position="232"/>
        <end position="254"/>
    </location>
</feature>
<dbReference type="InterPro" id="IPR001991">
    <property type="entry name" value="Na-dicarboxylate_symporter"/>
</dbReference>
<dbReference type="KEGG" id="rhoz:GXP67_15600"/>
<reference evidence="9 10" key="1">
    <citation type="submission" date="2020-01" db="EMBL/GenBank/DDBJ databases">
        <authorList>
            <person name="Kim M.K."/>
        </authorList>
    </citation>
    <scope>NUCLEOTIDE SEQUENCE [LARGE SCALE GENOMIC DNA]</scope>
    <source>
        <strain evidence="9 10">172606-1</strain>
    </source>
</reference>
<organism evidence="9 10">
    <name type="scientific">Rhodocytophaga rosea</name>
    <dbReference type="NCBI Taxonomy" id="2704465"/>
    <lineage>
        <taxon>Bacteria</taxon>
        <taxon>Pseudomonadati</taxon>
        <taxon>Bacteroidota</taxon>
        <taxon>Cytophagia</taxon>
        <taxon>Cytophagales</taxon>
        <taxon>Rhodocytophagaceae</taxon>
        <taxon>Rhodocytophaga</taxon>
    </lineage>
</organism>
<keyword evidence="6 8" id="KW-1133">Transmembrane helix</keyword>
<dbReference type="InterPro" id="IPR018107">
    <property type="entry name" value="Na-dicarboxylate_symporter_CS"/>
</dbReference>
<evidence type="ECO:0000256" key="6">
    <source>
        <dbReference type="ARBA" id="ARBA00022989"/>
    </source>
</evidence>
<dbReference type="GO" id="GO:0015293">
    <property type="term" value="F:symporter activity"/>
    <property type="evidence" value="ECO:0007669"/>
    <property type="project" value="UniProtKB-KW"/>
</dbReference>
<dbReference type="Pfam" id="PF00375">
    <property type="entry name" value="SDF"/>
    <property type="match status" value="1"/>
</dbReference>
<evidence type="ECO:0000256" key="4">
    <source>
        <dbReference type="ARBA" id="ARBA00022692"/>
    </source>
</evidence>
<feature type="transmembrane region" description="Helical" evidence="8">
    <location>
        <begin position="90"/>
        <end position="111"/>
    </location>
</feature>
<dbReference type="PRINTS" id="PR00173">
    <property type="entry name" value="EDTRNSPORT"/>
</dbReference>
<feature type="transmembrane region" description="Helical" evidence="8">
    <location>
        <begin position="33"/>
        <end position="50"/>
    </location>
</feature>
<evidence type="ECO:0000256" key="7">
    <source>
        <dbReference type="ARBA" id="ARBA00023136"/>
    </source>
</evidence>
<evidence type="ECO:0000256" key="1">
    <source>
        <dbReference type="ARBA" id="ARBA00004651"/>
    </source>
</evidence>
<feature type="transmembrane region" description="Helical" evidence="8">
    <location>
        <begin position="392"/>
        <end position="415"/>
    </location>
</feature>
<comment type="subcellular location">
    <subcellularLocation>
        <location evidence="1">Cell membrane</location>
        <topology evidence="1">Multi-pass membrane protein</topology>
    </subcellularLocation>
</comment>
<dbReference type="GO" id="GO:0006835">
    <property type="term" value="P:dicarboxylic acid transport"/>
    <property type="evidence" value="ECO:0007669"/>
    <property type="project" value="TreeGrafter"/>
</dbReference>
<dbReference type="Gene3D" id="1.10.3860.10">
    <property type="entry name" value="Sodium:dicarboxylate symporter"/>
    <property type="match status" value="1"/>
</dbReference>
<sequence>MKNSIIVLAVTLSLAALLTAINYLGLISISSEILMAVRWLAVGGLIAFALQKKSLTTWILVSMAVGAEIGNDFPEFAVNLRVLSQIFLKLIKTIIAPLLFGTLVVGIAGHSDLKQVGRMGWKSLLYFEVVTTIALFVGLAAINISKAGEGINLPTSAHEELPQVAKKSTTDIILHIFPENIAKSVAEGEVLQIVVFSVIFGIALAMVKEKFRAPVLRFAEGLSEVMFKFTNLIMYFAPIGVGAAIAYTVGHMGLGILVNLFQLLATLYIALIVFLLGVLLPVALIIKLPIKDFLQAIAEPVSIAFATTSSEAALPRAMEAMVRIGVPPKIVAFVMPTGYSFNLDGTTLYLSLASVFVAQAAGIELSFGQQLLMVFTLMLTSKGVAGVPRASLVILLGTAASFGLPVEPIFIILGIDELMDMARTSVNVIGNCLATVVIAKWEGEFRKEPIESEAIQETA</sequence>
<evidence type="ECO:0000256" key="2">
    <source>
        <dbReference type="ARBA" id="ARBA00022448"/>
    </source>
</evidence>
<keyword evidence="5" id="KW-0769">Symport</keyword>
<feature type="transmembrane region" description="Helical" evidence="8">
    <location>
        <begin position="190"/>
        <end position="207"/>
    </location>
</feature>
<dbReference type="SUPFAM" id="SSF118215">
    <property type="entry name" value="Proton glutamate symport protein"/>
    <property type="match status" value="1"/>
</dbReference>
<feature type="transmembrane region" description="Helical" evidence="8">
    <location>
        <begin position="123"/>
        <end position="144"/>
    </location>
</feature>
<dbReference type="PROSITE" id="PS00714">
    <property type="entry name" value="NA_DICARBOXYL_SYMP_2"/>
    <property type="match status" value="1"/>
</dbReference>
<keyword evidence="2" id="KW-0813">Transport</keyword>
<name>A0A6C0GJV8_9BACT</name>
<dbReference type="AlphaFoldDB" id="A0A6C0GJV8"/>
<keyword evidence="4 8" id="KW-0812">Transmembrane</keyword>
<feature type="transmembrane region" description="Helical" evidence="8">
    <location>
        <begin position="6"/>
        <end position="26"/>
    </location>
</feature>
<dbReference type="EMBL" id="CP048222">
    <property type="protein sequence ID" value="QHT67963.1"/>
    <property type="molecule type" value="Genomic_DNA"/>
</dbReference>
<keyword evidence="7 8" id="KW-0472">Membrane</keyword>
<dbReference type="InterPro" id="IPR036458">
    <property type="entry name" value="Na:dicarbo_symporter_sf"/>
</dbReference>
<dbReference type="Proteomes" id="UP000480178">
    <property type="component" value="Chromosome"/>
</dbReference>
<evidence type="ECO:0000256" key="5">
    <source>
        <dbReference type="ARBA" id="ARBA00022847"/>
    </source>
</evidence>
<accession>A0A6C0GJV8</accession>
<dbReference type="FunFam" id="1.10.3860.10:FF:000001">
    <property type="entry name" value="C4-dicarboxylate transport protein"/>
    <property type="match status" value="1"/>
</dbReference>
<gene>
    <name evidence="9" type="ORF">GXP67_15600</name>
</gene>
<evidence type="ECO:0000313" key="9">
    <source>
        <dbReference type="EMBL" id="QHT67963.1"/>
    </source>
</evidence>